<dbReference type="Pfam" id="PF02469">
    <property type="entry name" value="Fasciclin"/>
    <property type="match status" value="2"/>
</dbReference>
<dbReference type="GO" id="GO:0016236">
    <property type="term" value="P:macroautophagy"/>
    <property type="evidence" value="ECO:0007669"/>
    <property type="project" value="TreeGrafter"/>
</dbReference>
<dbReference type="InterPro" id="IPR050904">
    <property type="entry name" value="Adhesion/Biosynth-related"/>
</dbReference>
<dbReference type="EMBL" id="MU858141">
    <property type="protein sequence ID" value="KAK4211779.1"/>
    <property type="molecule type" value="Genomic_DNA"/>
</dbReference>
<proteinExistence type="predicted"/>
<keyword evidence="1" id="KW-0732">Signal</keyword>
<dbReference type="PANTHER" id="PTHR10900">
    <property type="entry name" value="PERIOSTIN-RELATED"/>
    <property type="match status" value="1"/>
</dbReference>
<feature type="chain" id="PRO_5043039542" evidence="1">
    <location>
        <begin position="27"/>
        <end position="429"/>
    </location>
</feature>
<evidence type="ECO:0000313" key="4">
    <source>
        <dbReference type="Proteomes" id="UP001301769"/>
    </source>
</evidence>
<dbReference type="SUPFAM" id="SSF82153">
    <property type="entry name" value="FAS1 domain"/>
    <property type="match status" value="2"/>
</dbReference>
<dbReference type="SMART" id="SM00554">
    <property type="entry name" value="FAS1"/>
    <property type="match status" value="2"/>
</dbReference>
<dbReference type="Gene3D" id="2.30.180.10">
    <property type="entry name" value="FAS1 domain"/>
    <property type="match status" value="2"/>
</dbReference>
<name>A0AAN7B675_9PEZI</name>
<accession>A0AAN7B675</accession>
<dbReference type="InterPro" id="IPR036378">
    <property type="entry name" value="FAS1_dom_sf"/>
</dbReference>
<reference evidence="3" key="2">
    <citation type="submission" date="2023-05" db="EMBL/GenBank/DDBJ databases">
        <authorList>
            <consortium name="Lawrence Berkeley National Laboratory"/>
            <person name="Steindorff A."/>
            <person name="Hensen N."/>
            <person name="Bonometti L."/>
            <person name="Westerberg I."/>
            <person name="Brannstrom I.O."/>
            <person name="Guillou S."/>
            <person name="Cros-Aarteil S."/>
            <person name="Calhoun S."/>
            <person name="Haridas S."/>
            <person name="Kuo A."/>
            <person name="Mondo S."/>
            <person name="Pangilinan J."/>
            <person name="Riley R."/>
            <person name="Labutti K."/>
            <person name="Andreopoulos B."/>
            <person name="Lipzen A."/>
            <person name="Chen C."/>
            <person name="Yanf M."/>
            <person name="Daum C."/>
            <person name="Ng V."/>
            <person name="Clum A."/>
            <person name="Ohm R."/>
            <person name="Martin F."/>
            <person name="Silar P."/>
            <person name="Natvig D."/>
            <person name="Lalanne C."/>
            <person name="Gautier V."/>
            <person name="Ament-Velasquez S.L."/>
            <person name="Kruys A."/>
            <person name="Hutchinson M.I."/>
            <person name="Powell A.J."/>
            <person name="Barry K."/>
            <person name="Miller A.N."/>
            <person name="Grigoriev I.V."/>
            <person name="Debuchy R."/>
            <person name="Gladieux P."/>
            <person name="Thoren M.H."/>
            <person name="Johannesson H."/>
        </authorList>
    </citation>
    <scope>NUCLEOTIDE SEQUENCE</scope>
    <source>
        <strain evidence="3">PSN293</strain>
    </source>
</reference>
<keyword evidence="4" id="KW-1185">Reference proteome</keyword>
<dbReference type="PROSITE" id="PS50213">
    <property type="entry name" value="FAS1"/>
    <property type="match status" value="2"/>
</dbReference>
<feature type="domain" description="FAS1" evidence="2">
    <location>
        <begin position="186"/>
        <end position="318"/>
    </location>
</feature>
<sequence length="429" mass="45253">MLTHLTYGLLPTSLLALLTVLPVGSAWSIFEPRQSKEKPLNQVLASQKSLSTYYELVKQYPDILLQLPSYDGVTLVAPNNDAFDKFHDWDPQNKSLVTNLLEYHILQGTVSTASVPVGVSTFAKTLLNDKKYANVSEGQQMLINKGGDDVVVFTSGLGSRSTVVEPDLAFTGGLVQIVDTLMVPPARLEPTTRDAYKDLQSFLGALYAADLVSEFADATDVTILAPRNSAFQLVAGTLEDLDKKALANILRYHLIPNQVLSSTEFQNGTNLTTANDAIPDLTLHVTRAGNNVYFNSAQMLQPDILIANGVVHIIDAVLNPDARAATPDPAIGTQAPVFPVTGTKTAVGTKAPVPFTSDFPCTVDCPISTASSEPTGSADGAATTTTTGLRLSSSKGFAARCTGVPAQAGAAAAAAMLVGAVGMEFVGLV</sequence>
<dbReference type="AlphaFoldDB" id="A0AAN7B675"/>
<evidence type="ECO:0000259" key="2">
    <source>
        <dbReference type="PROSITE" id="PS50213"/>
    </source>
</evidence>
<dbReference type="PANTHER" id="PTHR10900:SF77">
    <property type="entry name" value="FI19380P1"/>
    <property type="match status" value="1"/>
</dbReference>
<evidence type="ECO:0000256" key="1">
    <source>
        <dbReference type="SAM" id="SignalP"/>
    </source>
</evidence>
<protein>
    <submittedName>
        <fullName evidence="3">FAS1 domain-containing protein</fullName>
    </submittedName>
</protein>
<dbReference type="GO" id="GO:0000329">
    <property type="term" value="C:fungal-type vacuole membrane"/>
    <property type="evidence" value="ECO:0007669"/>
    <property type="project" value="TreeGrafter"/>
</dbReference>
<evidence type="ECO:0000313" key="3">
    <source>
        <dbReference type="EMBL" id="KAK4211779.1"/>
    </source>
</evidence>
<comment type="caution">
    <text evidence="3">The sequence shown here is derived from an EMBL/GenBank/DDBJ whole genome shotgun (WGS) entry which is preliminary data.</text>
</comment>
<dbReference type="InterPro" id="IPR000782">
    <property type="entry name" value="FAS1_domain"/>
</dbReference>
<dbReference type="Proteomes" id="UP001301769">
    <property type="component" value="Unassembled WGS sequence"/>
</dbReference>
<reference evidence="3" key="1">
    <citation type="journal article" date="2023" name="Mol. Phylogenet. Evol.">
        <title>Genome-scale phylogeny and comparative genomics of the fungal order Sordariales.</title>
        <authorList>
            <person name="Hensen N."/>
            <person name="Bonometti L."/>
            <person name="Westerberg I."/>
            <person name="Brannstrom I.O."/>
            <person name="Guillou S."/>
            <person name="Cros-Aarteil S."/>
            <person name="Calhoun S."/>
            <person name="Haridas S."/>
            <person name="Kuo A."/>
            <person name="Mondo S."/>
            <person name="Pangilinan J."/>
            <person name="Riley R."/>
            <person name="LaButti K."/>
            <person name="Andreopoulos B."/>
            <person name="Lipzen A."/>
            <person name="Chen C."/>
            <person name="Yan M."/>
            <person name="Daum C."/>
            <person name="Ng V."/>
            <person name="Clum A."/>
            <person name="Steindorff A."/>
            <person name="Ohm R.A."/>
            <person name="Martin F."/>
            <person name="Silar P."/>
            <person name="Natvig D.O."/>
            <person name="Lalanne C."/>
            <person name="Gautier V."/>
            <person name="Ament-Velasquez S.L."/>
            <person name="Kruys A."/>
            <person name="Hutchinson M.I."/>
            <person name="Powell A.J."/>
            <person name="Barry K."/>
            <person name="Miller A.N."/>
            <person name="Grigoriev I.V."/>
            <person name="Debuchy R."/>
            <person name="Gladieux P."/>
            <person name="Hiltunen Thoren M."/>
            <person name="Johannesson H."/>
        </authorList>
    </citation>
    <scope>NUCLEOTIDE SEQUENCE</scope>
    <source>
        <strain evidence="3">PSN293</strain>
    </source>
</reference>
<organism evidence="3 4">
    <name type="scientific">Rhypophila decipiens</name>
    <dbReference type="NCBI Taxonomy" id="261697"/>
    <lineage>
        <taxon>Eukaryota</taxon>
        <taxon>Fungi</taxon>
        <taxon>Dikarya</taxon>
        <taxon>Ascomycota</taxon>
        <taxon>Pezizomycotina</taxon>
        <taxon>Sordariomycetes</taxon>
        <taxon>Sordariomycetidae</taxon>
        <taxon>Sordariales</taxon>
        <taxon>Naviculisporaceae</taxon>
        <taxon>Rhypophila</taxon>
    </lineage>
</organism>
<feature type="signal peptide" evidence="1">
    <location>
        <begin position="1"/>
        <end position="26"/>
    </location>
</feature>
<feature type="domain" description="FAS1" evidence="2">
    <location>
        <begin position="37"/>
        <end position="182"/>
    </location>
</feature>
<gene>
    <name evidence="3" type="ORF">QBC37DRAFT_206653</name>
</gene>